<comment type="caution">
    <text evidence="17">The sequence shown here is derived from an EMBL/GenBank/DDBJ whole genome shotgun (WGS) entry which is preliminary data.</text>
</comment>
<dbReference type="Gene3D" id="3.40.1380.20">
    <property type="entry name" value="Pyruvate kinase, C-terminal domain"/>
    <property type="match status" value="1"/>
</dbReference>
<comment type="cofactor">
    <cofactor evidence="1">
        <name>K(+)</name>
        <dbReference type="ChEBI" id="CHEBI:29103"/>
    </cofactor>
</comment>
<dbReference type="Gene3D" id="3.20.20.60">
    <property type="entry name" value="Phosphoenolpyruvate-binding domains"/>
    <property type="match status" value="1"/>
</dbReference>
<organism evidence="17 18">
    <name type="scientific">Flavobacterium suncheonense GH29-5 = DSM 17707</name>
    <dbReference type="NCBI Taxonomy" id="1121899"/>
    <lineage>
        <taxon>Bacteria</taxon>
        <taxon>Pseudomonadati</taxon>
        <taxon>Bacteroidota</taxon>
        <taxon>Flavobacteriia</taxon>
        <taxon>Flavobacteriales</taxon>
        <taxon>Flavobacteriaceae</taxon>
        <taxon>Flavobacterium</taxon>
    </lineage>
</organism>
<comment type="pathway">
    <text evidence="2 14">Carbohydrate degradation; glycolysis; pyruvate from D-glyceraldehyde 3-phosphate: step 5/5.</text>
</comment>
<sequence>MPTRKKTKIVATLGPACSTKEVIKDMIDAGVNVFRINFSHADYTDVQERIDIIRSLNKEFGYTTSILADLQGPKLRVGVMKEDVVVSKGDKITFTTKEDILGTSEKVYMNYKGFPKDVQAGERILLDDGKLIFEVVKTDKKTEVQAVVIQGGPLKSKKGVNLPNTRVSLPALTEKDIRDALFAIKAQVDWIALSFVRTPEDLKDLRDLIAANSNHKIPIIAKIEKPEAVENIDKLVAYCDGLMVARGDLGVEIPAQEVPLIQKKLVHRAKTARIPVIIATQMMETMITSLTPTRAEVNDVANSVMDGADAVMLSGETSVGNYPVQVIEKMTQIIEAVEDSPLIQVPQNQPQIKTNRYITKNICYHGATLANDINAKAITTLTNSGYTAFQVSAWRPHAHVLVFTSNKRILTQLNLLWGVHAFFYDKFVSTDDTIDDINAICKERGFVEEGDLLVNLAAMPVTAKGMVNTLRISEIE</sequence>
<dbReference type="NCBIfam" id="NF004491">
    <property type="entry name" value="PRK05826.1"/>
    <property type="match status" value="1"/>
</dbReference>
<proteinExistence type="inferred from homology"/>
<dbReference type="InterPro" id="IPR015813">
    <property type="entry name" value="Pyrv/PenolPyrv_kinase-like_dom"/>
</dbReference>
<evidence type="ECO:0000256" key="7">
    <source>
        <dbReference type="ARBA" id="ARBA00022741"/>
    </source>
</evidence>
<dbReference type="InterPro" id="IPR011037">
    <property type="entry name" value="Pyrv_Knase-like_insert_dom_sf"/>
</dbReference>
<keyword evidence="6" id="KW-0479">Metal-binding</keyword>
<dbReference type="GO" id="GO:0000287">
    <property type="term" value="F:magnesium ion binding"/>
    <property type="evidence" value="ECO:0007669"/>
    <property type="project" value="UniProtKB-UniRule"/>
</dbReference>
<evidence type="ECO:0000256" key="2">
    <source>
        <dbReference type="ARBA" id="ARBA00004997"/>
    </source>
</evidence>
<evidence type="ECO:0000256" key="9">
    <source>
        <dbReference type="ARBA" id="ARBA00022840"/>
    </source>
</evidence>
<evidence type="ECO:0000256" key="6">
    <source>
        <dbReference type="ARBA" id="ARBA00022723"/>
    </source>
</evidence>
<dbReference type="GO" id="GO:0030955">
    <property type="term" value="F:potassium ion binding"/>
    <property type="evidence" value="ECO:0007669"/>
    <property type="project" value="UniProtKB-UniRule"/>
</dbReference>
<feature type="domain" description="Pyruvate kinase barrel" evidence="15">
    <location>
        <begin position="5"/>
        <end position="326"/>
    </location>
</feature>
<dbReference type="NCBIfam" id="TIGR01064">
    <property type="entry name" value="pyruv_kin"/>
    <property type="match status" value="1"/>
</dbReference>
<dbReference type="Pfam" id="PF02887">
    <property type="entry name" value="PK_C"/>
    <property type="match status" value="1"/>
</dbReference>
<evidence type="ECO:0000256" key="10">
    <source>
        <dbReference type="ARBA" id="ARBA00022842"/>
    </source>
</evidence>
<dbReference type="NCBIfam" id="NF004978">
    <property type="entry name" value="PRK06354.1"/>
    <property type="match status" value="1"/>
</dbReference>
<dbReference type="FunFam" id="2.40.33.10:FF:000001">
    <property type="entry name" value="Pyruvate kinase"/>
    <property type="match status" value="1"/>
</dbReference>
<dbReference type="Proteomes" id="UP000030121">
    <property type="component" value="Unassembled WGS sequence"/>
</dbReference>
<evidence type="ECO:0000313" key="17">
    <source>
        <dbReference type="EMBL" id="KGO90334.1"/>
    </source>
</evidence>
<dbReference type="InterPro" id="IPR015795">
    <property type="entry name" value="Pyrv_Knase_C"/>
</dbReference>
<evidence type="ECO:0000259" key="15">
    <source>
        <dbReference type="Pfam" id="PF00224"/>
    </source>
</evidence>
<comment type="similarity">
    <text evidence="3 14">Belongs to the pyruvate kinase family.</text>
</comment>
<dbReference type="SUPFAM" id="SSF51621">
    <property type="entry name" value="Phosphoenolpyruvate/pyruvate domain"/>
    <property type="match status" value="1"/>
</dbReference>
<keyword evidence="10 14" id="KW-0460">Magnesium</keyword>
<dbReference type="PROSITE" id="PS00110">
    <property type="entry name" value="PYRUVATE_KINASE"/>
    <property type="match status" value="1"/>
</dbReference>
<dbReference type="PANTHER" id="PTHR11817">
    <property type="entry name" value="PYRUVATE KINASE"/>
    <property type="match status" value="1"/>
</dbReference>
<evidence type="ECO:0000256" key="3">
    <source>
        <dbReference type="ARBA" id="ARBA00008663"/>
    </source>
</evidence>
<evidence type="ECO:0000313" key="18">
    <source>
        <dbReference type="Proteomes" id="UP000030121"/>
    </source>
</evidence>
<dbReference type="Gene3D" id="2.40.33.10">
    <property type="entry name" value="PK beta-barrel domain-like"/>
    <property type="match status" value="1"/>
</dbReference>
<dbReference type="GO" id="GO:0005524">
    <property type="term" value="F:ATP binding"/>
    <property type="evidence" value="ECO:0007669"/>
    <property type="project" value="UniProtKB-KW"/>
</dbReference>
<dbReference type="OrthoDB" id="9812123at2"/>
<feature type="domain" description="Pyruvate kinase C-terminal" evidence="16">
    <location>
        <begin position="361"/>
        <end position="472"/>
    </location>
</feature>
<dbReference type="PRINTS" id="PR01050">
    <property type="entry name" value="PYRUVTKNASE"/>
</dbReference>
<dbReference type="eggNOG" id="COG0469">
    <property type="taxonomic scope" value="Bacteria"/>
</dbReference>
<dbReference type="InterPro" id="IPR040442">
    <property type="entry name" value="Pyrv_kinase-like_dom_sf"/>
</dbReference>
<dbReference type="GO" id="GO:0004743">
    <property type="term" value="F:pyruvate kinase activity"/>
    <property type="evidence" value="ECO:0007669"/>
    <property type="project" value="UniProtKB-UniRule"/>
</dbReference>
<reference evidence="17 18" key="1">
    <citation type="submission" date="2013-09" db="EMBL/GenBank/DDBJ databases">
        <authorList>
            <person name="Zeng Z."/>
            <person name="Chen C."/>
        </authorList>
    </citation>
    <scope>NUCLEOTIDE SEQUENCE [LARGE SCALE GENOMIC DNA]</scope>
    <source>
        <strain evidence="17 18">GH29-5</strain>
    </source>
</reference>
<evidence type="ECO:0000256" key="1">
    <source>
        <dbReference type="ARBA" id="ARBA00001958"/>
    </source>
</evidence>
<name>A0A0A2MDH1_9FLAO</name>
<evidence type="ECO:0000256" key="8">
    <source>
        <dbReference type="ARBA" id="ARBA00022777"/>
    </source>
</evidence>
<dbReference type="SUPFAM" id="SSF50800">
    <property type="entry name" value="PK beta-barrel domain-like"/>
    <property type="match status" value="1"/>
</dbReference>
<evidence type="ECO:0000256" key="14">
    <source>
        <dbReference type="RuleBase" id="RU000504"/>
    </source>
</evidence>
<keyword evidence="18" id="KW-1185">Reference proteome</keyword>
<keyword evidence="9" id="KW-0067">ATP-binding</keyword>
<dbReference type="UniPathway" id="UPA00109">
    <property type="reaction ID" value="UER00188"/>
</dbReference>
<dbReference type="EC" id="2.7.1.40" evidence="4 13"/>
<protein>
    <recommendedName>
        <fullName evidence="4 13">Pyruvate kinase</fullName>
        <ecNumber evidence="4 13">2.7.1.40</ecNumber>
    </recommendedName>
</protein>
<dbReference type="Pfam" id="PF00224">
    <property type="entry name" value="PK"/>
    <property type="match status" value="1"/>
</dbReference>
<dbReference type="InterPro" id="IPR036918">
    <property type="entry name" value="Pyrv_Knase_C_sf"/>
</dbReference>
<comment type="catalytic activity">
    <reaction evidence="14">
        <text>pyruvate + ATP = phosphoenolpyruvate + ADP + H(+)</text>
        <dbReference type="Rhea" id="RHEA:18157"/>
        <dbReference type="ChEBI" id="CHEBI:15361"/>
        <dbReference type="ChEBI" id="CHEBI:15378"/>
        <dbReference type="ChEBI" id="CHEBI:30616"/>
        <dbReference type="ChEBI" id="CHEBI:58702"/>
        <dbReference type="ChEBI" id="CHEBI:456216"/>
        <dbReference type="EC" id="2.7.1.40"/>
    </reaction>
</comment>
<accession>A0A0A2MDH1</accession>
<keyword evidence="12 17" id="KW-0670">Pyruvate</keyword>
<evidence type="ECO:0000256" key="5">
    <source>
        <dbReference type="ARBA" id="ARBA00022679"/>
    </source>
</evidence>
<dbReference type="InterPro" id="IPR001697">
    <property type="entry name" value="Pyr_Knase"/>
</dbReference>
<dbReference type="InterPro" id="IPR015806">
    <property type="entry name" value="Pyrv_Knase_insert_dom_sf"/>
</dbReference>
<dbReference type="EMBL" id="JRLW01000002">
    <property type="protein sequence ID" value="KGO90334.1"/>
    <property type="molecule type" value="Genomic_DNA"/>
</dbReference>
<dbReference type="AlphaFoldDB" id="A0A0A2MDH1"/>
<keyword evidence="11 14" id="KW-0324">Glycolysis</keyword>
<gene>
    <name evidence="17" type="ORF">Q764_01940</name>
</gene>
<evidence type="ECO:0000256" key="12">
    <source>
        <dbReference type="ARBA" id="ARBA00023317"/>
    </source>
</evidence>
<dbReference type="InterPro" id="IPR018209">
    <property type="entry name" value="Pyrv_Knase_AS"/>
</dbReference>
<keyword evidence="5 14" id="KW-0808">Transferase</keyword>
<evidence type="ECO:0000256" key="11">
    <source>
        <dbReference type="ARBA" id="ARBA00023152"/>
    </source>
</evidence>
<dbReference type="STRING" id="1121899.GCA_000430025_01721"/>
<keyword evidence="7" id="KW-0547">Nucleotide-binding</keyword>
<dbReference type="RefSeq" id="WP_026980169.1">
    <property type="nucleotide sequence ID" value="NZ_AUCZ01000007.1"/>
</dbReference>
<evidence type="ECO:0000259" key="16">
    <source>
        <dbReference type="Pfam" id="PF02887"/>
    </source>
</evidence>
<dbReference type="InterPro" id="IPR015793">
    <property type="entry name" value="Pyrv_Knase_brl"/>
</dbReference>
<evidence type="ECO:0000256" key="13">
    <source>
        <dbReference type="NCBIfam" id="TIGR01064"/>
    </source>
</evidence>
<dbReference type="SUPFAM" id="SSF52935">
    <property type="entry name" value="PK C-terminal domain-like"/>
    <property type="match status" value="1"/>
</dbReference>
<dbReference type="GO" id="GO:0016301">
    <property type="term" value="F:kinase activity"/>
    <property type="evidence" value="ECO:0007669"/>
    <property type="project" value="UniProtKB-KW"/>
</dbReference>
<keyword evidence="8 14" id="KW-0418">Kinase</keyword>
<evidence type="ECO:0000256" key="4">
    <source>
        <dbReference type="ARBA" id="ARBA00012142"/>
    </source>
</evidence>